<feature type="region of interest" description="Disordered" evidence="1">
    <location>
        <begin position="100"/>
        <end position="119"/>
    </location>
</feature>
<organism evidence="3 4">
    <name type="scientific">Aduncisulcus paluster</name>
    <dbReference type="NCBI Taxonomy" id="2918883"/>
    <lineage>
        <taxon>Eukaryota</taxon>
        <taxon>Metamonada</taxon>
        <taxon>Carpediemonas-like organisms</taxon>
        <taxon>Aduncisulcus</taxon>
    </lineage>
</organism>
<accession>A0ABQ5K2B6</accession>
<keyword evidence="2" id="KW-1133">Transmembrane helix</keyword>
<evidence type="ECO:0000313" key="3">
    <source>
        <dbReference type="EMBL" id="GKT26186.1"/>
    </source>
</evidence>
<dbReference type="EMBL" id="BQXS01012641">
    <property type="protein sequence ID" value="GKT26186.1"/>
    <property type="molecule type" value="Genomic_DNA"/>
</dbReference>
<sequence>MDPSHQERTGATTPRVESKIFHSSDRLPARSVSIDTVVHRHSYISSDTSPHERSSEHYDISLVAETPSTSTATSFSYGYSGDLLQDQRKMAPKIDSVQIQSCNSKSQKTKSPLSERSVVTSLLDVESQSERGLSDHSPKIGEQKKKQKDSEHKTISDQFIEEIQPPSHDLRPIPSLCKSFQNKSLPQYKIESGMSTSKKIMKRISISSTLELFSFVEIVFTIIILILAFRKVFSMIERP</sequence>
<name>A0ABQ5K2B6_9EUKA</name>
<proteinExistence type="predicted"/>
<comment type="caution">
    <text evidence="3">The sequence shown here is derived from an EMBL/GenBank/DDBJ whole genome shotgun (WGS) entry which is preliminary data.</text>
</comment>
<feature type="region of interest" description="Disordered" evidence="1">
    <location>
        <begin position="124"/>
        <end position="154"/>
    </location>
</feature>
<gene>
    <name evidence="3" type="ORF">ADUPG1_013268</name>
</gene>
<evidence type="ECO:0000256" key="2">
    <source>
        <dbReference type="SAM" id="Phobius"/>
    </source>
</evidence>
<keyword evidence="2" id="KW-0812">Transmembrane</keyword>
<evidence type="ECO:0000256" key="1">
    <source>
        <dbReference type="SAM" id="MobiDB-lite"/>
    </source>
</evidence>
<keyword evidence="2" id="KW-0472">Membrane</keyword>
<protein>
    <submittedName>
        <fullName evidence="3">Uncharacterized protein</fullName>
    </submittedName>
</protein>
<feature type="region of interest" description="Disordered" evidence="1">
    <location>
        <begin position="1"/>
        <end position="24"/>
    </location>
</feature>
<keyword evidence="4" id="KW-1185">Reference proteome</keyword>
<reference evidence="3" key="1">
    <citation type="submission" date="2022-03" db="EMBL/GenBank/DDBJ databases">
        <title>Draft genome sequence of Aduncisulcus paluster, a free-living microaerophilic Fornicata.</title>
        <authorList>
            <person name="Yuyama I."/>
            <person name="Kume K."/>
            <person name="Tamura T."/>
            <person name="Inagaki Y."/>
            <person name="Hashimoto T."/>
        </authorList>
    </citation>
    <scope>NUCLEOTIDE SEQUENCE</scope>
    <source>
        <strain evidence="3">NY0171</strain>
    </source>
</reference>
<feature type="transmembrane region" description="Helical" evidence="2">
    <location>
        <begin position="212"/>
        <end position="229"/>
    </location>
</feature>
<dbReference type="Proteomes" id="UP001057375">
    <property type="component" value="Unassembled WGS sequence"/>
</dbReference>
<feature type="compositionally biased region" description="Basic and acidic residues" evidence="1">
    <location>
        <begin position="128"/>
        <end position="154"/>
    </location>
</feature>
<evidence type="ECO:0000313" key="4">
    <source>
        <dbReference type="Proteomes" id="UP001057375"/>
    </source>
</evidence>